<evidence type="ECO:0000313" key="3">
    <source>
        <dbReference type="Proteomes" id="UP000255070"/>
    </source>
</evidence>
<feature type="domain" description="DUF1828" evidence="1">
    <location>
        <begin position="49"/>
        <end position="138"/>
    </location>
</feature>
<dbReference type="RefSeq" id="WP_080569876.1">
    <property type="nucleotide sequence ID" value="NZ_BBJZ01000010.1"/>
</dbReference>
<proteinExistence type="predicted"/>
<sequence>MDCLKVQWVAIFFLADMQVRCLNFFAKSGWHCHPLEGTAGTPGALYISTPFLLSDRKPLDFYVQEDNNEVTIYDDGATMFALSSLGFDFTDRRNWRSLAGLAEKYAFELSEGGEFSCKKPEGEFMELAANAIALFAAVRTWEKERSAEGDMDFSLTKEVEEVLLRNAPDRKLKAGATVSVGTAEVAFDFQWGDFYVDTLRPVAISVNSRLRKGLLMRRVDASNSVLFVIDDTHSSLKANAEMMVLSSVAPTVKLSTLRELKEPYRAPLSIEL</sequence>
<accession>A0A8B4S486</accession>
<dbReference type="Proteomes" id="UP000255070">
    <property type="component" value="Unassembled WGS sequence"/>
</dbReference>
<reference evidence="2 3" key="1">
    <citation type="submission" date="2018-06" db="EMBL/GenBank/DDBJ databases">
        <authorList>
            <consortium name="Pathogen Informatics"/>
            <person name="Doyle S."/>
        </authorList>
    </citation>
    <scope>NUCLEOTIDE SEQUENCE [LARGE SCALE GENOMIC DNA]</scope>
    <source>
        <strain evidence="2 3">NCTC10698</strain>
    </source>
</reference>
<dbReference type="InterPro" id="IPR014960">
    <property type="entry name" value="DUF1828"/>
</dbReference>
<evidence type="ECO:0000259" key="1">
    <source>
        <dbReference type="Pfam" id="PF08861"/>
    </source>
</evidence>
<name>A0A8B4S486_COMTE</name>
<dbReference type="AlphaFoldDB" id="A0A8B4S486"/>
<keyword evidence="3" id="KW-1185">Reference proteome</keyword>
<dbReference type="Pfam" id="PF08861">
    <property type="entry name" value="DUF1828"/>
    <property type="match status" value="1"/>
</dbReference>
<evidence type="ECO:0000313" key="2">
    <source>
        <dbReference type="EMBL" id="SUY77105.1"/>
    </source>
</evidence>
<comment type="caution">
    <text evidence="2">The sequence shown here is derived from an EMBL/GenBank/DDBJ whole genome shotgun (WGS) entry which is preliminary data.</text>
</comment>
<dbReference type="GeneID" id="63999881"/>
<dbReference type="EMBL" id="UFXL01000001">
    <property type="protein sequence ID" value="SUY77105.1"/>
    <property type="molecule type" value="Genomic_DNA"/>
</dbReference>
<gene>
    <name evidence="2" type="ORF">NCTC10698_01995</name>
</gene>
<protein>
    <submittedName>
        <fullName evidence="2">Domain of uncharacterized function DUF1828</fullName>
    </submittedName>
</protein>
<organism evidence="2 3">
    <name type="scientific">Comamonas testosteroni</name>
    <name type="common">Pseudomonas testosteroni</name>
    <dbReference type="NCBI Taxonomy" id="285"/>
    <lineage>
        <taxon>Bacteria</taxon>
        <taxon>Pseudomonadati</taxon>
        <taxon>Pseudomonadota</taxon>
        <taxon>Betaproteobacteria</taxon>
        <taxon>Burkholderiales</taxon>
        <taxon>Comamonadaceae</taxon>
        <taxon>Comamonas</taxon>
    </lineage>
</organism>